<evidence type="ECO:0000259" key="1">
    <source>
        <dbReference type="Pfam" id="PF00534"/>
    </source>
</evidence>
<dbReference type="Gene3D" id="3.40.50.2000">
    <property type="entry name" value="Glycogen Phosphorylase B"/>
    <property type="match status" value="2"/>
</dbReference>
<dbReference type="PANTHER" id="PTHR12526">
    <property type="entry name" value="GLYCOSYLTRANSFERASE"/>
    <property type="match status" value="1"/>
</dbReference>
<reference evidence="2" key="1">
    <citation type="submission" date="2012-01" db="EMBL/GenBank/DDBJ databases">
        <title>The Genome Sequence of Treponema denticola H-22.</title>
        <authorList>
            <consortium name="The Broad Institute Genome Sequencing Platform"/>
            <person name="Earl A."/>
            <person name="Ward D."/>
            <person name="Feldgarden M."/>
            <person name="Gevers D."/>
            <person name="Blanton J.M."/>
            <person name="Fenno C.J."/>
            <person name="Baranova O.V."/>
            <person name="Mathney J."/>
            <person name="Dewhirst F.E."/>
            <person name="Izard J."/>
            <person name="Young S.K."/>
            <person name="Zeng Q."/>
            <person name="Gargeya S."/>
            <person name="Fitzgerald M."/>
            <person name="Haas B."/>
            <person name="Abouelleil A."/>
            <person name="Alvarado L."/>
            <person name="Arachchi H.M."/>
            <person name="Berlin A."/>
            <person name="Chapman S.B."/>
            <person name="Gearin G."/>
            <person name="Goldberg J."/>
            <person name="Griggs A."/>
            <person name="Gujja S."/>
            <person name="Hansen M."/>
            <person name="Heiman D."/>
            <person name="Howarth C."/>
            <person name="Larimer J."/>
            <person name="Lui A."/>
            <person name="MacDonald P.J.P."/>
            <person name="McCowen C."/>
            <person name="Montmayeur A."/>
            <person name="Murphy C."/>
            <person name="Neiman D."/>
            <person name="Pearson M."/>
            <person name="Priest M."/>
            <person name="Roberts A."/>
            <person name="Saif S."/>
            <person name="Shea T."/>
            <person name="Sisk P."/>
            <person name="Stolte C."/>
            <person name="Sykes S."/>
            <person name="Wortman J."/>
            <person name="Nusbaum C."/>
            <person name="Birren B."/>
        </authorList>
    </citation>
    <scope>NUCLEOTIDE SEQUENCE [LARGE SCALE GENOMIC DNA]</scope>
    <source>
        <strain evidence="2">H-22</strain>
    </source>
</reference>
<dbReference type="Proteomes" id="UP000011705">
    <property type="component" value="Chromosome"/>
</dbReference>
<sequence length="431" mass="49038">MKILHCLAQLPMKTGSGVYFSTLVEGMIKKGHENAVLYGTQLPFAEKTFNESLPDKLQGSVKEYPIKFLSDYEQEEKTVFNEDIPFPIAGMSDIMPYTSTVYSEMNDEMYQKWISVFEKTLLRAKEEFNPDVIISHHLFILTSLVKKIFSGKKIIGISHGTDIRQIKKNPWIKTRYIQNLDKLDLYFTVSPKDIAEAQTIFSANLEKIKLAGGGFNPDIFNDEDRHIFDGTFKLCYAGKISDSKGVFELAKTLPLILKKYPNTELTLIGNATEEQKNILLKNAGFNENLKIVNASSQICMCKILKQNDIFILPSYYEALGLVAVEALACGLFTVTTEIEGLINLLGEKINTSGIIEFVKLPRIYDVDKAYEEDKPAFVEALAEKIMLQMERLKSQKDFYSPVAAEIKKHSWDSIIDRIEEEIKDVYINFYS</sequence>
<dbReference type="Pfam" id="PF00534">
    <property type="entry name" value="Glycos_transf_1"/>
    <property type="match status" value="1"/>
</dbReference>
<dbReference type="PANTHER" id="PTHR12526:SF630">
    <property type="entry name" value="GLYCOSYLTRANSFERASE"/>
    <property type="match status" value="1"/>
</dbReference>
<proteinExistence type="predicted"/>
<dbReference type="CDD" id="cd03801">
    <property type="entry name" value="GT4_PimA-like"/>
    <property type="match status" value="1"/>
</dbReference>
<name>A0A0E2E3T1_TREDN</name>
<dbReference type="PATRIC" id="fig|999432.5.peg.1862"/>
<dbReference type="InterPro" id="IPR001296">
    <property type="entry name" value="Glyco_trans_1"/>
</dbReference>
<comment type="caution">
    <text evidence="2">The sequence shown here is derived from an EMBL/GenBank/DDBJ whole genome shotgun (WGS) entry which is preliminary data.</text>
</comment>
<feature type="domain" description="Glycosyl transferase family 1" evidence="1">
    <location>
        <begin position="224"/>
        <end position="348"/>
    </location>
</feature>
<dbReference type="HOGENOM" id="CLU_032290_0_0_12"/>
<protein>
    <recommendedName>
        <fullName evidence="1">Glycosyl transferase family 1 domain-containing protein</fullName>
    </recommendedName>
</protein>
<evidence type="ECO:0000313" key="2">
    <source>
        <dbReference type="EMBL" id="EMB32013.1"/>
    </source>
</evidence>
<organism evidence="2">
    <name type="scientific">Treponema denticola H-22</name>
    <dbReference type="NCBI Taxonomy" id="999432"/>
    <lineage>
        <taxon>Bacteria</taxon>
        <taxon>Pseudomonadati</taxon>
        <taxon>Spirochaetota</taxon>
        <taxon>Spirochaetia</taxon>
        <taxon>Spirochaetales</taxon>
        <taxon>Treponemataceae</taxon>
        <taxon>Treponema</taxon>
    </lineage>
</organism>
<dbReference type="SUPFAM" id="SSF53756">
    <property type="entry name" value="UDP-Glycosyltransferase/glycogen phosphorylase"/>
    <property type="match status" value="1"/>
</dbReference>
<dbReference type="EMBL" id="AGDV01000015">
    <property type="protein sequence ID" value="EMB32013.1"/>
    <property type="molecule type" value="Genomic_DNA"/>
</dbReference>
<dbReference type="AlphaFoldDB" id="A0A0E2E3T1"/>
<gene>
    <name evidence="2" type="ORF">HMPREF9726_01796</name>
</gene>
<dbReference type="GO" id="GO:0016757">
    <property type="term" value="F:glycosyltransferase activity"/>
    <property type="evidence" value="ECO:0007669"/>
    <property type="project" value="InterPro"/>
</dbReference>
<accession>A0A0E2E3T1</accession>
<dbReference type="RefSeq" id="WP_002685036.1">
    <property type="nucleotide sequence ID" value="NZ_CM001795.1"/>
</dbReference>